<comment type="caution">
    <text evidence="6">The sequence shown here is derived from an EMBL/GenBank/DDBJ whole genome shotgun (WGS) entry which is preliminary data.</text>
</comment>
<organism evidence="6 7">
    <name type="scientific">Microbacterium trichothecenolyticum</name>
    <name type="common">Aureobacterium trichothecenolyticum</name>
    <dbReference type="NCBI Taxonomy" id="69370"/>
    <lineage>
        <taxon>Bacteria</taxon>
        <taxon>Bacillati</taxon>
        <taxon>Actinomycetota</taxon>
        <taxon>Actinomycetes</taxon>
        <taxon>Micrococcales</taxon>
        <taxon>Microbacteriaceae</taxon>
        <taxon>Microbacterium</taxon>
    </lineage>
</organism>
<protein>
    <recommendedName>
        <fullName evidence="3">Glycine cleavage system H protein</fullName>
    </recommendedName>
</protein>
<dbReference type="HAMAP" id="MF_00272">
    <property type="entry name" value="GcvH"/>
    <property type="match status" value="1"/>
</dbReference>
<name>A0A0M2HKH8_MICTR</name>
<dbReference type="PANTHER" id="PTHR11715">
    <property type="entry name" value="GLYCINE CLEAVAGE SYSTEM H PROTEIN"/>
    <property type="match status" value="1"/>
</dbReference>
<accession>A0A0M2HKH8</accession>
<keyword evidence="7" id="KW-1185">Reference proteome</keyword>
<evidence type="ECO:0000259" key="5">
    <source>
        <dbReference type="PROSITE" id="PS50968"/>
    </source>
</evidence>
<dbReference type="PATRIC" id="fig|69370.6.peg.633"/>
<dbReference type="PROSITE" id="PS00189">
    <property type="entry name" value="LIPOYL"/>
    <property type="match status" value="1"/>
</dbReference>
<proteinExistence type="inferred from homology"/>
<dbReference type="InterPro" id="IPR003016">
    <property type="entry name" value="2-oxoA_DH_lipoyl-BS"/>
</dbReference>
<dbReference type="InterPro" id="IPR017453">
    <property type="entry name" value="GCV_H_sub"/>
</dbReference>
<dbReference type="SUPFAM" id="SSF51230">
    <property type="entry name" value="Single hybrid motif"/>
    <property type="match status" value="1"/>
</dbReference>
<keyword evidence="2 3" id="KW-0450">Lipoyl</keyword>
<dbReference type="RefSeq" id="WP_045296801.1">
    <property type="nucleotide sequence ID" value="NZ_JAVDXG010000004.1"/>
</dbReference>
<dbReference type="GO" id="GO:0019464">
    <property type="term" value="P:glycine decarboxylation via glycine cleavage system"/>
    <property type="evidence" value="ECO:0007669"/>
    <property type="project" value="UniProtKB-UniRule"/>
</dbReference>
<comment type="subunit">
    <text evidence="3">The glycine cleavage system is composed of four proteins: P, T, L and H.</text>
</comment>
<dbReference type="GO" id="GO:0009249">
    <property type="term" value="P:protein lipoylation"/>
    <property type="evidence" value="ECO:0007669"/>
    <property type="project" value="TreeGrafter"/>
</dbReference>
<dbReference type="NCBIfam" id="NF002270">
    <property type="entry name" value="PRK01202.1"/>
    <property type="match status" value="1"/>
</dbReference>
<dbReference type="CDD" id="cd06848">
    <property type="entry name" value="GCS_H"/>
    <property type="match status" value="1"/>
</dbReference>
<dbReference type="Gene3D" id="2.40.50.100">
    <property type="match status" value="1"/>
</dbReference>
<sequence>MTDLTALKYTAEHEWVALDGDVATVGITSYAADKLGDVVFVELPAVGSSVTAATVVGEIESTKSVGELYAPLTGEVVAVNDAVVDDPSLVNADPFGAGWLVKITVDPASVADLLDRDAYISLTGGAE</sequence>
<comment type="function">
    <text evidence="3">The glycine cleavage system catalyzes the degradation of glycine. The H protein shuttles the methylamine group of glycine from the P protein to the T protein.</text>
</comment>
<feature type="modified residue" description="N6-lipoyllysine" evidence="3 4">
    <location>
        <position position="63"/>
    </location>
</feature>
<dbReference type="Pfam" id="PF01597">
    <property type="entry name" value="GCV_H"/>
    <property type="match status" value="1"/>
</dbReference>
<dbReference type="OrthoDB" id="9796712at2"/>
<dbReference type="NCBIfam" id="TIGR00527">
    <property type="entry name" value="gcvH"/>
    <property type="match status" value="1"/>
</dbReference>
<dbReference type="AlphaFoldDB" id="A0A0M2HKH8"/>
<gene>
    <name evidence="3 6" type="primary">gcvH</name>
    <name evidence="6" type="ORF">RS82_00610</name>
</gene>
<evidence type="ECO:0000313" key="7">
    <source>
        <dbReference type="Proteomes" id="UP000034098"/>
    </source>
</evidence>
<dbReference type="EMBL" id="JYJA01000023">
    <property type="protein sequence ID" value="KJL44886.1"/>
    <property type="molecule type" value="Genomic_DNA"/>
</dbReference>
<evidence type="ECO:0000256" key="3">
    <source>
        <dbReference type="HAMAP-Rule" id="MF_00272"/>
    </source>
</evidence>
<dbReference type="GO" id="GO:0005960">
    <property type="term" value="C:glycine cleavage complex"/>
    <property type="evidence" value="ECO:0007669"/>
    <property type="project" value="InterPro"/>
</dbReference>
<dbReference type="InterPro" id="IPR011053">
    <property type="entry name" value="Single_hybrid_motif"/>
</dbReference>
<dbReference type="InterPro" id="IPR033753">
    <property type="entry name" value="GCV_H/Fam206"/>
</dbReference>
<comment type="similarity">
    <text evidence="1 3">Belongs to the GcvH family.</text>
</comment>
<dbReference type="InterPro" id="IPR002930">
    <property type="entry name" value="GCV_H"/>
</dbReference>
<reference evidence="6 7" key="1">
    <citation type="submission" date="2015-02" db="EMBL/GenBank/DDBJ databases">
        <title>Draft genome sequences of ten Microbacterium spp. with emphasis on heavy metal contaminated environments.</title>
        <authorList>
            <person name="Corretto E."/>
        </authorList>
    </citation>
    <scope>NUCLEOTIDE SEQUENCE [LARGE SCALE GENOMIC DNA]</scope>
    <source>
        <strain evidence="6 7">DSM 8608</strain>
    </source>
</reference>
<evidence type="ECO:0000256" key="4">
    <source>
        <dbReference type="PIRSR" id="PIRSR617453-50"/>
    </source>
</evidence>
<feature type="domain" description="Lipoyl-binding" evidence="5">
    <location>
        <begin position="22"/>
        <end position="104"/>
    </location>
</feature>
<evidence type="ECO:0000256" key="1">
    <source>
        <dbReference type="ARBA" id="ARBA00009249"/>
    </source>
</evidence>
<evidence type="ECO:0000256" key="2">
    <source>
        <dbReference type="ARBA" id="ARBA00022823"/>
    </source>
</evidence>
<dbReference type="PANTHER" id="PTHR11715:SF3">
    <property type="entry name" value="GLYCINE CLEAVAGE SYSTEM H PROTEIN-RELATED"/>
    <property type="match status" value="1"/>
</dbReference>
<dbReference type="Proteomes" id="UP000034098">
    <property type="component" value="Unassembled WGS sequence"/>
</dbReference>
<evidence type="ECO:0000313" key="6">
    <source>
        <dbReference type="EMBL" id="KJL44886.1"/>
    </source>
</evidence>
<dbReference type="InterPro" id="IPR000089">
    <property type="entry name" value="Biotin_lipoyl"/>
</dbReference>
<comment type="cofactor">
    <cofactor evidence="3">
        <name>(R)-lipoate</name>
        <dbReference type="ChEBI" id="CHEBI:83088"/>
    </cofactor>
    <text evidence="3">Binds 1 lipoyl cofactor covalently.</text>
</comment>
<dbReference type="PROSITE" id="PS50968">
    <property type="entry name" value="BIOTINYL_LIPOYL"/>
    <property type="match status" value="1"/>
</dbReference>
<dbReference type="GO" id="GO:0005829">
    <property type="term" value="C:cytosol"/>
    <property type="evidence" value="ECO:0007669"/>
    <property type="project" value="TreeGrafter"/>
</dbReference>